<evidence type="ECO:0000256" key="4">
    <source>
        <dbReference type="ARBA" id="ARBA00022692"/>
    </source>
</evidence>
<dbReference type="InterPro" id="IPR050059">
    <property type="entry name" value="ATP_synthase_B_chain"/>
</dbReference>
<dbReference type="CDD" id="cd06503">
    <property type="entry name" value="ATP-synt_Fo_b"/>
    <property type="match status" value="1"/>
</dbReference>
<dbReference type="Proteomes" id="UP000261105">
    <property type="component" value="Unassembled WGS sequence"/>
</dbReference>
<dbReference type="EMBL" id="QSHL01000010">
    <property type="protein sequence ID" value="RHC04620.1"/>
    <property type="molecule type" value="Genomic_DNA"/>
</dbReference>
<evidence type="ECO:0000256" key="10">
    <source>
        <dbReference type="ARBA" id="ARBA00025198"/>
    </source>
</evidence>
<evidence type="ECO:0000313" key="27">
    <source>
        <dbReference type="Proteomes" id="UP000261222"/>
    </source>
</evidence>
<keyword evidence="7 12" id="KW-0406">Ion transport</keyword>
<sequence length="169" mass="19175">MDQVIKIDINLVFTIINLLVLYLLMKKFLFGPIINVMDQRKAMIDQQFAEAKERQDNAKALQEQYEGALKSAKEESYQIMEQARKEAKAQADHTVEETTAKVDAMLAKAQEDIRMERENAMRQMKGDVAELAMKAAAKVIGKNSGADQDLSLYDQFIEEAGDPDDSDRR</sequence>
<dbReference type="SUPFAM" id="SSF81573">
    <property type="entry name" value="F1F0 ATP synthase subunit B, membrane domain"/>
    <property type="match status" value="1"/>
</dbReference>
<accession>A0A395X5E3</accession>
<evidence type="ECO:0000313" key="32">
    <source>
        <dbReference type="Proteomes" id="UP000284024"/>
    </source>
</evidence>
<keyword evidence="2 12" id="KW-0813">Transport</keyword>
<dbReference type="EMBL" id="QSUZ01000009">
    <property type="protein sequence ID" value="RGN87552.1"/>
    <property type="molecule type" value="Genomic_DNA"/>
</dbReference>
<evidence type="ECO:0000313" key="23">
    <source>
        <dbReference type="EMBL" id="RHH16972.1"/>
    </source>
</evidence>
<dbReference type="Pfam" id="PF00430">
    <property type="entry name" value="ATP-synt_B"/>
    <property type="match status" value="1"/>
</dbReference>
<dbReference type="GO" id="GO:0046933">
    <property type="term" value="F:proton-transporting ATP synthase activity, rotational mechanism"/>
    <property type="evidence" value="ECO:0007669"/>
    <property type="project" value="UniProtKB-UniRule"/>
</dbReference>
<evidence type="ECO:0000256" key="12">
    <source>
        <dbReference type="HAMAP-Rule" id="MF_01398"/>
    </source>
</evidence>
<keyword evidence="3 12" id="KW-0138">CF(0)</keyword>
<evidence type="ECO:0000313" key="15">
    <source>
        <dbReference type="EMBL" id="RGN04323.1"/>
    </source>
</evidence>
<comment type="similarity">
    <text evidence="1 12 13">Belongs to the ATPase B chain family.</text>
</comment>
<evidence type="ECO:0000313" key="35">
    <source>
        <dbReference type="Proteomes" id="UP000285897"/>
    </source>
</evidence>
<evidence type="ECO:0000313" key="36">
    <source>
        <dbReference type="Proteomes" id="UP000293506"/>
    </source>
</evidence>
<evidence type="ECO:0000256" key="8">
    <source>
        <dbReference type="ARBA" id="ARBA00023136"/>
    </source>
</evidence>
<dbReference type="AlphaFoldDB" id="A0A395X5E3"/>
<evidence type="ECO:0000256" key="6">
    <source>
        <dbReference type="ARBA" id="ARBA00022989"/>
    </source>
</evidence>
<evidence type="ECO:0000313" key="16">
    <source>
        <dbReference type="EMBL" id="RGN87552.1"/>
    </source>
</evidence>
<dbReference type="Proteomes" id="UP000284024">
    <property type="component" value="Unassembled WGS sequence"/>
</dbReference>
<dbReference type="PANTHER" id="PTHR33445:SF2">
    <property type="entry name" value="ATP SYNTHASE SUBUNIT B', CHLOROPLASTIC"/>
    <property type="match status" value="1"/>
</dbReference>
<dbReference type="PANTHER" id="PTHR33445">
    <property type="entry name" value="ATP SYNTHASE SUBUNIT B', CHLOROPLASTIC"/>
    <property type="match status" value="1"/>
</dbReference>
<dbReference type="EMBL" id="QRUH01000010">
    <property type="protein sequence ID" value="RGR47643.1"/>
    <property type="molecule type" value="Genomic_DNA"/>
</dbReference>
<dbReference type="InterPro" id="IPR005864">
    <property type="entry name" value="ATP_synth_F0_bsu_bac"/>
</dbReference>
<dbReference type="EMBL" id="QRJH01000007">
    <property type="protein sequence ID" value="RHH16972.1"/>
    <property type="molecule type" value="Genomic_DNA"/>
</dbReference>
<evidence type="ECO:0000256" key="11">
    <source>
        <dbReference type="ARBA" id="ARBA00037847"/>
    </source>
</evidence>
<evidence type="ECO:0000313" key="25">
    <source>
        <dbReference type="EMBL" id="RYT66948.1"/>
    </source>
</evidence>
<comment type="function">
    <text evidence="12">Component of the F(0) channel, it forms part of the peripheral stalk, linking F(1) to F(0).</text>
</comment>
<feature type="transmembrane region" description="Helical" evidence="12">
    <location>
        <begin position="7"/>
        <end position="25"/>
    </location>
</feature>
<evidence type="ECO:0000313" key="21">
    <source>
        <dbReference type="EMBL" id="RHE77452.1"/>
    </source>
</evidence>
<dbReference type="Proteomes" id="UP000265828">
    <property type="component" value="Unassembled WGS sequence"/>
</dbReference>
<comment type="subcellular location">
    <subcellularLocation>
        <location evidence="12">Cell membrane</location>
        <topology evidence="12">Single-pass membrane protein</topology>
    </subcellularLocation>
    <subcellularLocation>
        <location evidence="11">Endomembrane system</location>
        <topology evidence="11">Single-pass membrane protein</topology>
    </subcellularLocation>
</comment>
<reference evidence="26 27" key="1">
    <citation type="submission" date="2018-08" db="EMBL/GenBank/DDBJ databases">
        <title>A genome reference for cultivated species of the human gut microbiota.</title>
        <authorList>
            <person name="Zou Y."/>
            <person name="Xue W."/>
            <person name="Luo G."/>
        </authorList>
    </citation>
    <scope>NUCLEOTIDE SEQUENCE [LARGE SCALE GENOMIC DNA]</scope>
    <source>
        <strain evidence="19 29">AF14-23</strain>
        <strain evidence="18 34">AF25-21</strain>
        <strain evidence="17 30">AF29-2BH</strain>
        <strain evidence="24 35">AF37-6AC</strain>
        <strain evidence="23 32">AM18-2AC</strain>
        <strain evidence="22 33">AM22-9LB</strain>
        <strain evidence="21 31">AM27-32LB</strain>
        <strain evidence="20 28">AM37-4AC</strain>
        <strain evidence="16 26">OM03-6</strain>
        <strain evidence="15 27">OM06-11AA</strain>
    </source>
</reference>
<dbReference type="Proteomes" id="UP000283928">
    <property type="component" value="Unassembled WGS sequence"/>
</dbReference>
<dbReference type="EMBL" id="RCXQ01000006">
    <property type="protein sequence ID" value="RYT66948.1"/>
    <property type="molecule type" value="Genomic_DNA"/>
</dbReference>
<dbReference type="InterPro" id="IPR002146">
    <property type="entry name" value="ATP_synth_b/b'su_bac/chlpt"/>
</dbReference>
<dbReference type="Proteomes" id="UP000261222">
    <property type="component" value="Unassembled WGS sequence"/>
</dbReference>
<dbReference type="EMBL" id="QSUB01000004">
    <property type="protein sequence ID" value="RGN04323.1"/>
    <property type="molecule type" value="Genomic_DNA"/>
</dbReference>
<keyword evidence="9 12" id="KW-0066">ATP synthesis</keyword>
<comment type="function">
    <text evidence="10 12">F(1)F(0) ATP synthase produces ATP from ADP in the presence of a proton or sodium gradient. F-type ATPases consist of two structural domains, F(1) containing the extramembraneous catalytic core and F(0) containing the membrane proton channel, linked together by a central stalk and a peripheral stalk. During catalysis, ATP synthesis in the catalytic domain of F(1) is coupled via a rotary mechanism of the central stalk subunits to proton translocation.</text>
</comment>
<dbReference type="EMBL" id="QRSS01000010">
    <property type="protein sequence ID" value="RGQ04504.1"/>
    <property type="molecule type" value="Genomic_DNA"/>
</dbReference>
<evidence type="ECO:0000313" key="17">
    <source>
        <dbReference type="EMBL" id="RGQ04504.1"/>
    </source>
</evidence>
<evidence type="ECO:0000313" key="26">
    <source>
        <dbReference type="Proteomes" id="UP000261105"/>
    </source>
</evidence>
<reference evidence="25 36" key="2">
    <citation type="journal article" date="2019" name="Science, e1252229">
        <title>Invertible promoters mediate bacterial phase variation, antibiotic resistance, and host adaptation in the gut.</title>
        <authorList>
            <person name="Jiang X."/>
            <person name="Hall A.B."/>
            <person name="Arthur T.D."/>
            <person name="Plichta D.R."/>
            <person name="Covington C.T."/>
            <person name="Poyet M."/>
            <person name="Crothers J."/>
            <person name="Moses P.L."/>
            <person name="Tolonen A.C."/>
            <person name="Vlamakis H."/>
            <person name="Alm E.J."/>
            <person name="Xavier R.J."/>
        </authorList>
    </citation>
    <scope>NUCLEOTIDE SEQUENCE [LARGE SCALE GENOMIC DNA]</scope>
    <source>
        <strain evidence="36">af_0058</strain>
        <strain evidence="25">Af_0058</strain>
    </source>
</reference>
<dbReference type="OrthoDB" id="1770883at2"/>
<dbReference type="GO" id="GO:0046961">
    <property type="term" value="F:proton-transporting ATPase activity, rotational mechanism"/>
    <property type="evidence" value="ECO:0007669"/>
    <property type="project" value="TreeGrafter"/>
</dbReference>
<keyword evidence="19" id="KW-0378">Hydrolase</keyword>
<evidence type="ECO:0000313" key="28">
    <source>
        <dbReference type="Proteomes" id="UP000265808"/>
    </source>
</evidence>
<evidence type="ECO:0000256" key="2">
    <source>
        <dbReference type="ARBA" id="ARBA00022448"/>
    </source>
</evidence>
<dbReference type="Proteomes" id="UP000293506">
    <property type="component" value="Unassembled WGS sequence"/>
</dbReference>
<keyword evidence="6 12" id="KW-1133">Transmembrane helix</keyword>
<protein>
    <recommendedName>
        <fullName evidence="12">ATP synthase subunit b</fullName>
    </recommendedName>
    <alternativeName>
        <fullName evidence="12">ATP synthase F(0) sector subunit b</fullName>
    </alternativeName>
    <alternativeName>
        <fullName evidence="12">ATPase subunit I</fullName>
    </alternativeName>
    <alternativeName>
        <fullName evidence="12">F-type ATPase subunit b</fullName>
        <shortName evidence="12">F-ATPase subunit b</shortName>
    </alternativeName>
</protein>
<dbReference type="Proteomes" id="UP000283585">
    <property type="component" value="Unassembled WGS sequence"/>
</dbReference>
<evidence type="ECO:0000313" key="18">
    <source>
        <dbReference type="EMBL" id="RGR47643.1"/>
    </source>
</evidence>
<evidence type="ECO:0000313" key="30">
    <source>
        <dbReference type="Proteomes" id="UP000283585"/>
    </source>
</evidence>
<evidence type="ECO:0000313" key="22">
    <source>
        <dbReference type="EMBL" id="RHG16150.1"/>
    </source>
</evidence>
<dbReference type="GO" id="GO:0005886">
    <property type="term" value="C:plasma membrane"/>
    <property type="evidence" value="ECO:0007669"/>
    <property type="project" value="UniProtKB-SubCell"/>
</dbReference>
<evidence type="ECO:0000313" key="31">
    <source>
        <dbReference type="Proteomes" id="UP000283928"/>
    </source>
</evidence>
<evidence type="ECO:0000256" key="3">
    <source>
        <dbReference type="ARBA" id="ARBA00022547"/>
    </source>
</evidence>
<evidence type="ECO:0000313" key="19">
    <source>
        <dbReference type="EMBL" id="RGV62997.1"/>
    </source>
</evidence>
<dbReference type="EMBL" id="QSKO01000003">
    <property type="protein sequence ID" value="RHE77452.1"/>
    <property type="molecule type" value="Genomic_DNA"/>
</dbReference>
<gene>
    <name evidence="12 19" type="primary">atpF</name>
    <name evidence="24" type="ORF">DW021_10910</name>
    <name evidence="23" type="ORF">DW222_13110</name>
    <name evidence="22" type="ORF">DW272_13405</name>
    <name evidence="21" type="ORF">DW723_03560</name>
    <name evidence="20" type="ORF">DW859_13265</name>
    <name evidence="19" type="ORF">DWW07_11860</name>
    <name evidence="18" type="ORF">DWY46_12435</name>
    <name evidence="17" type="ORF">DWZ12_10010</name>
    <name evidence="16" type="ORF">DXB38_08665</name>
    <name evidence="15" type="ORF">DXB81_10215</name>
    <name evidence="25" type="ORF">EAI82_08265</name>
</gene>
<evidence type="ECO:0000313" key="24">
    <source>
        <dbReference type="EMBL" id="RHL46717.1"/>
    </source>
</evidence>
<dbReference type="Proteomes" id="UP000285839">
    <property type="component" value="Unassembled WGS sequence"/>
</dbReference>
<dbReference type="GO" id="GO:0012505">
    <property type="term" value="C:endomembrane system"/>
    <property type="evidence" value="ECO:0007669"/>
    <property type="project" value="UniProtKB-SubCell"/>
</dbReference>
<dbReference type="Proteomes" id="UP000284220">
    <property type="component" value="Unassembled WGS sequence"/>
</dbReference>
<dbReference type="HAMAP" id="MF_01398">
    <property type="entry name" value="ATP_synth_b_bprime"/>
    <property type="match status" value="1"/>
</dbReference>
<proteinExistence type="inferred from homology"/>
<keyword evidence="4 12" id="KW-0812">Transmembrane</keyword>
<evidence type="ECO:0000256" key="9">
    <source>
        <dbReference type="ARBA" id="ARBA00023310"/>
    </source>
</evidence>
<evidence type="ECO:0000256" key="7">
    <source>
        <dbReference type="ARBA" id="ARBA00023065"/>
    </source>
</evidence>
<comment type="subunit">
    <text evidence="12">F-type ATPases have 2 components, F(1) - the catalytic core - and F(0) - the membrane proton channel. F(1) has five subunits: alpha(3), beta(3), gamma(1), delta(1), epsilon(1). F(0) has three main subunits: a(1), b(2) and c(10-14). The alpha and beta chains form an alternating ring which encloses part of the gamma chain. F(1) is attached to F(0) by a central stalk formed by the gamma and epsilon chains, while a peripheral stalk is formed by the delta and b chains.</text>
</comment>
<dbReference type="EMBL" id="QROS01000007">
    <property type="protein sequence ID" value="RHL46717.1"/>
    <property type="molecule type" value="Genomic_DNA"/>
</dbReference>
<keyword evidence="12" id="KW-1003">Cell membrane</keyword>
<keyword evidence="14" id="KW-0175">Coiled coil</keyword>
<evidence type="ECO:0000256" key="1">
    <source>
        <dbReference type="ARBA" id="ARBA00005513"/>
    </source>
</evidence>
<evidence type="ECO:0000313" key="34">
    <source>
        <dbReference type="Proteomes" id="UP000285839"/>
    </source>
</evidence>
<dbReference type="Proteomes" id="UP000285897">
    <property type="component" value="Unassembled WGS sequence"/>
</dbReference>
<evidence type="ECO:0000313" key="33">
    <source>
        <dbReference type="Proteomes" id="UP000284220"/>
    </source>
</evidence>
<dbReference type="Proteomes" id="UP000265808">
    <property type="component" value="Unassembled WGS sequence"/>
</dbReference>
<dbReference type="InterPro" id="IPR028987">
    <property type="entry name" value="ATP_synth_B-like_membr_sf"/>
</dbReference>
<dbReference type="GO" id="GO:0045259">
    <property type="term" value="C:proton-transporting ATP synthase complex"/>
    <property type="evidence" value="ECO:0007669"/>
    <property type="project" value="UniProtKB-KW"/>
</dbReference>
<feature type="coiled-coil region" evidence="14">
    <location>
        <begin position="44"/>
        <end position="97"/>
    </location>
</feature>
<comment type="caution">
    <text evidence="19">The sequence shown here is derived from an EMBL/GenBank/DDBJ whole genome shotgun (WGS) entry which is preliminary data.</text>
</comment>
<evidence type="ECO:0000313" key="29">
    <source>
        <dbReference type="Proteomes" id="UP000265828"/>
    </source>
</evidence>
<evidence type="ECO:0000256" key="14">
    <source>
        <dbReference type="SAM" id="Coils"/>
    </source>
</evidence>
<name>A0A395X5E3_9FIRM</name>
<evidence type="ECO:0000313" key="20">
    <source>
        <dbReference type="EMBL" id="RHC04620.1"/>
    </source>
</evidence>
<evidence type="ECO:0000256" key="13">
    <source>
        <dbReference type="RuleBase" id="RU003848"/>
    </source>
</evidence>
<keyword evidence="5 12" id="KW-0375">Hydrogen ion transport</keyword>
<dbReference type="NCBIfam" id="TIGR01144">
    <property type="entry name" value="ATP_synt_b"/>
    <property type="match status" value="1"/>
</dbReference>
<dbReference type="GO" id="GO:0016787">
    <property type="term" value="F:hydrolase activity"/>
    <property type="evidence" value="ECO:0007669"/>
    <property type="project" value="UniProtKB-KW"/>
</dbReference>
<dbReference type="EMBL" id="QRHZ01000007">
    <property type="protein sequence ID" value="RHG16150.1"/>
    <property type="molecule type" value="Genomic_DNA"/>
</dbReference>
<evidence type="ECO:0000256" key="5">
    <source>
        <dbReference type="ARBA" id="ARBA00022781"/>
    </source>
</evidence>
<keyword evidence="8 12" id="KW-0472">Membrane</keyword>
<organism evidence="19 29">
    <name type="scientific">Blautia obeum</name>
    <dbReference type="NCBI Taxonomy" id="40520"/>
    <lineage>
        <taxon>Bacteria</taxon>
        <taxon>Bacillati</taxon>
        <taxon>Bacillota</taxon>
        <taxon>Clostridia</taxon>
        <taxon>Lachnospirales</taxon>
        <taxon>Lachnospiraceae</taxon>
        <taxon>Blautia</taxon>
    </lineage>
</organism>
<dbReference type="EMBL" id="QRZI01000008">
    <property type="protein sequence ID" value="RGV62997.1"/>
    <property type="molecule type" value="Genomic_DNA"/>
</dbReference>